<reference evidence="1" key="2">
    <citation type="submission" date="2022-03" db="EMBL/GenBank/DDBJ databases">
        <title>Draft title - Genomic analysis of global carrot germplasm unveils the trajectory of domestication and the origin of high carotenoid orange carrot.</title>
        <authorList>
            <person name="Iorizzo M."/>
            <person name="Ellison S."/>
            <person name="Senalik D."/>
            <person name="Macko-Podgorni A."/>
            <person name="Grzebelus D."/>
            <person name="Bostan H."/>
            <person name="Rolling W."/>
            <person name="Curaba J."/>
            <person name="Simon P."/>
        </authorList>
    </citation>
    <scope>NUCLEOTIDE SEQUENCE</scope>
    <source>
        <tissue evidence="1">Leaf</tissue>
    </source>
</reference>
<dbReference type="AlphaFoldDB" id="A0AAF0XE92"/>
<sequence>MSLWKKMVCPVRKLLFAVAACVKPRKDGASLLKLHNDIQTCGYQDIQVMWEMIRRSELELISQSSKKKQRSFWRFFVWRNHTRAHTSP</sequence>
<dbReference type="Proteomes" id="UP000077755">
    <property type="component" value="Chromosome 6"/>
</dbReference>
<organism evidence="1 2">
    <name type="scientific">Daucus carota subsp. sativus</name>
    <name type="common">Carrot</name>
    <dbReference type="NCBI Taxonomy" id="79200"/>
    <lineage>
        <taxon>Eukaryota</taxon>
        <taxon>Viridiplantae</taxon>
        <taxon>Streptophyta</taxon>
        <taxon>Embryophyta</taxon>
        <taxon>Tracheophyta</taxon>
        <taxon>Spermatophyta</taxon>
        <taxon>Magnoliopsida</taxon>
        <taxon>eudicotyledons</taxon>
        <taxon>Gunneridae</taxon>
        <taxon>Pentapetalae</taxon>
        <taxon>asterids</taxon>
        <taxon>campanulids</taxon>
        <taxon>Apiales</taxon>
        <taxon>Apiaceae</taxon>
        <taxon>Apioideae</taxon>
        <taxon>Scandiceae</taxon>
        <taxon>Daucinae</taxon>
        <taxon>Daucus</taxon>
        <taxon>Daucus sect. Daucus</taxon>
    </lineage>
</organism>
<name>A0AAF0XE92_DAUCS</name>
<dbReference type="PANTHER" id="PTHR33181">
    <property type="entry name" value="OS01G0778500 PROTEIN"/>
    <property type="match status" value="1"/>
</dbReference>
<dbReference type="PANTHER" id="PTHR33181:SF19">
    <property type="entry name" value="OS04G0658200 PROTEIN"/>
    <property type="match status" value="1"/>
</dbReference>
<proteinExistence type="predicted"/>
<accession>A0AAF0XE92</accession>
<gene>
    <name evidence="1" type="ORF">DCAR_0624904</name>
</gene>
<reference evidence="1" key="1">
    <citation type="journal article" date="2016" name="Nat. Genet.">
        <title>A high-quality carrot genome assembly provides new insights into carotenoid accumulation and asterid genome evolution.</title>
        <authorList>
            <person name="Iorizzo M."/>
            <person name="Ellison S."/>
            <person name="Senalik D."/>
            <person name="Zeng P."/>
            <person name="Satapoomin P."/>
            <person name="Huang J."/>
            <person name="Bowman M."/>
            <person name="Iovene M."/>
            <person name="Sanseverino W."/>
            <person name="Cavagnaro P."/>
            <person name="Yildiz M."/>
            <person name="Macko-Podgorni A."/>
            <person name="Moranska E."/>
            <person name="Grzebelus E."/>
            <person name="Grzebelus D."/>
            <person name="Ashrafi H."/>
            <person name="Zheng Z."/>
            <person name="Cheng S."/>
            <person name="Spooner D."/>
            <person name="Van Deynze A."/>
            <person name="Simon P."/>
        </authorList>
    </citation>
    <scope>NUCLEOTIDE SEQUENCE</scope>
    <source>
        <tissue evidence="1">Leaf</tissue>
    </source>
</reference>
<keyword evidence="2" id="KW-1185">Reference proteome</keyword>
<evidence type="ECO:0000313" key="2">
    <source>
        <dbReference type="Proteomes" id="UP000077755"/>
    </source>
</evidence>
<dbReference type="EMBL" id="CP093348">
    <property type="protein sequence ID" value="WOH05487.1"/>
    <property type="molecule type" value="Genomic_DNA"/>
</dbReference>
<evidence type="ECO:0000313" key="1">
    <source>
        <dbReference type="EMBL" id="WOH05487.1"/>
    </source>
</evidence>
<protein>
    <submittedName>
        <fullName evidence="1">Uncharacterized protein</fullName>
    </submittedName>
</protein>